<dbReference type="Pfam" id="PF13558">
    <property type="entry name" value="SbcC_Walker_B"/>
    <property type="match status" value="1"/>
</dbReference>
<dbReference type="Gene3D" id="3.40.50.300">
    <property type="entry name" value="P-loop containing nucleotide triphosphate hydrolases"/>
    <property type="match status" value="1"/>
</dbReference>
<keyword evidence="1" id="KW-0175">Coiled coil</keyword>
<feature type="coiled-coil region" evidence="1">
    <location>
        <begin position="647"/>
        <end position="725"/>
    </location>
</feature>
<sequence length="1194" mass="131365">MSTATLFDLSPENPAYSEAAPGDQWRLAEVQLANWGTFDKEIHRLPIARRGHLITGPSGSGKSSLLDAIAAVLTPDKWLRFNVAAQSAGARADQRSIVSYVRGAWSRTADSTEDRVVSRYLRPGATWSGIVLRYENPGHKPVSLVRLFFIRGTGTSSSDVSDLCLLDRSAVDLADLQEHVRSGIEARRVKAAYPDAVVTTAGTHGKFYARLRSVFGIRHESALQLLHKTQSAKSLESLDQLFREHMLERPGTFELAETAVEQFGELADAHSHVSQLRMQRDHLAQLRTAARAYESSQETAEQARVLAAAVQPFIQRRGLELTREELTRAEERLAGLAADAEEALAAARAAEDDFEAAQRRSMAAGGADAEALQMRIRDAKEAALATRDRWETLQRQLAQAGIDRAPASAAEFAELQAEIARTLDAAESAESSGEAHGRRGPSHEEHERFFSARKELARLDADIAEVRRSGSTVPSPLLEVRRQICAGTDLPESALPFVAELVDVREEHSDWTGAIERVLRPLALTVLVRSEHLPAVRAWVDAQRIRARLVFEEVGSEPAAVRQPRSELSLVHRVRVKDGRFGRWVRAALAERFDLACVESAAELAEHSRAVTRAGQLKSSRTRYEKDDRRAIDDRSSWVLGDREAKLEAYLERRRQVAEELEAAREVVDAANRARDAAQRRSGVLAGLRELSWSSVDRESADRIVAELERRLAELTDDDGDLQAAVDAVADARHLRDVTRQEAEDARHLLLTEQDRRDDLAAERTRLETGIASGRIPELEEHTAVTLTQRFAAVRAELEQAEAEGHAEAAGAAGPMGSGRAGLAETGQIVSDRLRAEQDAAQDAAARAESTVTRLAVQFKERWPGASADLTADAADRAGYLAILEAIETQGLPDHEARFLTMLKERSRDLIGELLSDILGAPREIEDRVDRVNDSLGRSKFDEGRYLRIKPKVRRSETVNRFIADLRTVAEGGWDEADLQTAESAFEVLAELMRRLGSNEAVDRVWRTTCLDTRLHVTFLAEEVDDNGRAHVAYDSGAALSGGQQQKLVVFCLAAALRYQLAEPEETVSRYGTIVLDEAFDKADTRYTRMALDVFVEFGFHLVLATPQKLLQTIEPYVGAATSVDNPTRQKSVVSTMRWAEDRGDDAAQSEVSADDRVSAEDAVPGTDGAEPAEGEAPVAGEAPTDGEAPEEKD</sequence>
<feature type="region of interest" description="Disordered" evidence="2">
    <location>
        <begin position="1129"/>
        <end position="1194"/>
    </location>
</feature>
<accession>A0ABN2WLW0</accession>
<feature type="compositionally biased region" description="Basic and acidic residues" evidence="2">
    <location>
        <begin position="433"/>
        <end position="447"/>
    </location>
</feature>
<dbReference type="CDD" id="cd00267">
    <property type="entry name" value="ABC_ATPase"/>
    <property type="match status" value="1"/>
</dbReference>
<evidence type="ECO:0000256" key="1">
    <source>
        <dbReference type="SAM" id="Coils"/>
    </source>
</evidence>
<dbReference type="GO" id="GO:0005524">
    <property type="term" value="F:ATP binding"/>
    <property type="evidence" value="ECO:0007669"/>
    <property type="project" value="UniProtKB-KW"/>
</dbReference>
<proteinExistence type="predicted"/>
<name>A0ABN2WLW0_9MICO</name>
<evidence type="ECO:0000256" key="2">
    <source>
        <dbReference type="SAM" id="MobiDB-lite"/>
    </source>
</evidence>
<evidence type="ECO:0000313" key="4">
    <source>
        <dbReference type="Proteomes" id="UP001500984"/>
    </source>
</evidence>
<dbReference type="Pfam" id="PF13555">
    <property type="entry name" value="AAA_29"/>
    <property type="match status" value="1"/>
</dbReference>
<organism evidence="3 4">
    <name type="scientific">Brevibacterium salitolerans</name>
    <dbReference type="NCBI Taxonomy" id="1403566"/>
    <lineage>
        <taxon>Bacteria</taxon>
        <taxon>Bacillati</taxon>
        <taxon>Actinomycetota</taxon>
        <taxon>Actinomycetes</taxon>
        <taxon>Micrococcales</taxon>
        <taxon>Brevibacteriaceae</taxon>
        <taxon>Brevibacterium</taxon>
    </lineage>
</organism>
<dbReference type="SUPFAM" id="SSF52540">
    <property type="entry name" value="P-loop containing nucleoside triphosphate hydrolases"/>
    <property type="match status" value="1"/>
</dbReference>
<gene>
    <name evidence="3" type="ORF">GCM10009823_14680</name>
</gene>
<keyword evidence="3" id="KW-0067">ATP-binding</keyword>
<evidence type="ECO:0000313" key="3">
    <source>
        <dbReference type="EMBL" id="GAA2095209.1"/>
    </source>
</evidence>
<dbReference type="EMBL" id="BAAAPZ010000004">
    <property type="protein sequence ID" value="GAA2095209.1"/>
    <property type="molecule type" value="Genomic_DNA"/>
</dbReference>
<comment type="caution">
    <text evidence="3">The sequence shown here is derived from an EMBL/GenBank/DDBJ whole genome shotgun (WGS) entry which is preliminary data.</text>
</comment>
<dbReference type="RefSeq" id="WP_344336623.1">
    <property type="nucleotide sequence ID" value="NZ_BAAAPZ010000004.1"/>
</dbReference>
<reference evidence="3 4" key="1">
    <citation type="journal article" date="2019" name="Int. J. Syst. Evol. Microbiol.">
        <title>The Global Catalogue of Microorganisms (GCM) 10K type strain sequencing project: providing services to taxonomists for standard genome sequencing and annotation.</title>
        <authorList>
            <consortium name="The Broad Institute Genomics Platform"/>
            <consortium name="The Broad Institute Genome Sequencing Center for Infectious Disease"/>
            <person name="Wu L."/>
            <person name="Ma J."/>
        </authorList>
    </citation>
    <scope>NUCLEOTIDE SEQUENCE [LARGE SCALE GENOMIC DNA]</scope>
    <source>
        <strain evidence="3 4">JCM 15900</strain>
    </source>
</reference>
<feature type="region of interest" description="Disordered" evidence="2">
    <location>
        <begin position="424"/>
        <end position="447"/>
    </location>
</feature>
<keyword evidence="3" id="KW-0547">Nucleotide-binding</keyword>
<protein>
    <submittedName>
        <fullName evidence="3">ATP-binding protein</fullName>
    </submittedName>
</protein>
<dbReference type="InterPro" id="IPR027417">
    <property type="entry name" value="P-loop_NTPase"/>
</dbReference>
<feature type="compositionally biased region" description="Low complexity" evidence="2">
    <location>
        <begin position="1165"/>
        <end position="1184"/>
    </location>
</feature>
<dbReference type="Proteomes" id="UP001500984">
    <property type="component" value="Unassembled WGS sequence"/>
</dbReference>
<feature type="region of interest" description="Disordered" evidence="2">
    <location>
        <begin position="1"/>
        <end position="20"/>
    </location>
</feature>
<keyword evidence="4" id="KW-1185">Reference proteome</keyword>